<dbReference type="GO" id="GO:0016987">
    <property type="term" value="F:sigma factor activity"/>
    <property type="evidence" value="ECO:0007669"/>
    <property type="project" value="UniProtKB-KW"/>
</dbReference>
<dbReference type="Gene3D" id="1.10.1740.10">
    <property type="match status" value="1"/>
</dbReference>
<gene>
    <name evidence="9" type="ORF">F0L74_09120</name>
</gene>
<reference evidence="9 10" key="1">
    <citation type="submission" date="2019-09" db="EMBL/GenBank/DDBJ databases">
        <title>Chitinophaga ginsengihumi sp. nov., isolated from soil of ginseng rhizosphere.</title>
        <authorList>
            <person name="Lee J."/>
        </authorList>
    </citation>
    <scope>NUCLEOTIDE SEQUENCE [LARGE SCALE GENOMIC DNA]</scope>
    <source>
        <strain evidence="9 10">BN140078</strain>
    </source>
</reference>
<comment type="similarity">
    <text evidence="1 6">Belongs to the sigma-70 factor family. ECF subfamily.</text>
</comment>
<dbReference type="InterPro" id="IPR013249">
    <property type="entry name" value="RNA_pol_sigma70_r4_t2"/>
</dbReference>
<dbReference type="InterPro" id="IPR039425">
    <property type="entry name" value="RNA_pol_sigma-70-like"/>
</dbReference>
<dbReference type="InterPro" id="IPR000838">
    <property type="entry name" value="RNA_pol_sigma70_ECF_CS"/>
</dbReference>
<evidence type="ECO:0000259" key="7">
    <source>
        <dbReference type="Pfam" id="PF04542"/>
    </source>
</evidence>
<sequence length="194" mass="22253">MHAGMDDINIINQVLKGDQQGFEELIKRYQSFVFTIALRYCRNREDAEEIAQDVFVKAYRSLADFRRDAKFSTWLYTIAMNTTRTFLRKAKPPVDSLEKAVVYETVSAQHTGTGADLTEQRSTHQLVNHVIGLLSPDDATIITLFYKAEQSIEETAVIMGLAPNTVKVKLHRARLRLKEKLEQFFADEIKEIIN</sequence>
<keyword evidence="10" id="KW-1185">Reference proteome</keyword>
<dbReference type="CDD" id="cd06171">
    <property type="entry name" value="Sigma70_r4"/>
    <property type="match status" value="1"/>
</dbReference>
<evidence type="ECO:0000256" key="3">
    <source>
        <dbReference type="ARBA" id="ARBA00023082"/>
    </source>
</evidence>
<feature type="domain" description="RNA polymerase sigma factor 70 region 4 type 2" evidence="8">
    <location>
        <begin position="127"/>
        <end position="177"/>
    </location>
</feature>
<evidence type="ECO:0000259" key="8">
    <source>
        <dbReference type="Pfam" id="PF08281"/>
    </source>
</evidence>
<evidence type="ECO:0000256" key="2">
    <source>
        <dbReference type="ARBA" id="ARBA00023015"/>
    </source>
</evidence>
<evidence type="ECO:0000313" key="9">
    <source>
        <dbReference type="EMBL" id="KAA2242679.1"/>
    </source>
</evidence>
<dbReference type="GO" id="GO:0003677">
    <property type="term" value="F:DNA binding"/>
    <property type="evidence" value="ECO:0007669"/>
    <property type="project" value="UniProtKB-KW"/>
</dbReference>
<evidence type="ECO:0000256" key="4">
    <source>
        <dbReference type="ARBA" id="ARBA00023125"/>
    </source>
</evidence>
<evidence type="ECO:0000313" key="10">
    <source>
        <dbReference type="Proteomes" id="UP000324611"/>
    </source>
</evidence>
<organism evidence="9 10">
    <name type="scientific">Chitinophaga agrisoli</name>
    <dbReference type="NCBI Taxonomy" id="2607653"/>
    <lineage>
        <taxon>Bacteria</taxon>
        <taxon>Pseudomonadati</taxon>
        <taxon>Bacteroidota</taxon>
        <taxon>Chitinophagia</taxon>
        <taxon>Chitinophagales</taxon>
        <taxon>Chitinophagaceae</taxon>
        <taxon>Chitinophaga</taxon>
    </lineage>
</organism>
<dbReference type="InterPro" id="IPR036388">
    <property type="entry name" value="WH-like_DNA-bd_sf"/>
</dbReference>
<dbReference type="Proteomes" id="UP000324611">
    <property type="component" value="Unassembled WGS sequence"/>
</dbReference>
<dbReference type="PROSITE" id="PS01063">
    <property type="entry name" value="SIGMA70_ECF"/>
    <property type="match status" value="1"/>
</dbReference>
<comment type="caution">
    <text evidence="9">The sequence shown here is derived from an EMBL/GenBank/DDBJ whole genome shotgun (WGS) entry which is preliminary data.</text>
</comment>
<dbReference type="InterPro" id="IPR007627">
    <property type="entry name" value="RNA_pol_sigma70_r2"/>
</dbReference>
<proteinExistence type="inferred from homology"/>
<dbReference type="PANTHER" id="PTHR43133:SF51">
    <property type="entry name" value="RNA POLYMERASE SIGMA FACTOR"/>
    <property type="match status" value="1"/>
</dbReference>
<dbReference type="InterPro" id="IPR013324">
    <property type="entry name" value="RNA_pol_sigma_r3/r4-like"/>
</dbReference>
<evidence type="ECO:0000256" key="5">
    <source>
        <dbReference type="ARBA" id="ARBA00023163"/>
    </source>
</evidence>
<dbReference type="RefSeq" id="WP_149837552.1">
    <property type="nucleotide sequence ID" value="NZ_VUOC01000002.1"/>
</dbReference>
<dbReference type="Pfam" id="PF04542">
    <property type="entry name" value="Sigma70_r2"/>
    <property type="match status" value="1"/>
</dbReference>
<dbReference type="InterPro" id="IPR013325">
    <property type="entry name" value="RNA_pol_sigma_r2"/>
</dbReference>
<dbReference type="InterPro" id="IPR014284">
    <property type="entry name" value="RNA_pol_sigma-70_dom"/>
</dbReference>
<dbReference type="NCBIfam" id="TIGR02937">
    <property type="entry name" value="sigma70-ECF"/>
    <property type="match status" value="1"/>
</dbReference>
<dbReference type="PANTHER" id="PTHR43133">
    <property type="entry name" value="RNA POLYMERASE ECF-TYPE SIGMA FACTO"/>
    <property type="match status" value="1"/>
</dbReference>
<evidence type="ECO:0000256" key="6">
    <source>
        <dbReference type="RuleBase" id="RU000716"/>
    </source>
</evidence>
<keyword evidence="3 6" id="KW-0731">Sigma factor</keyword>
<dbReference type="Gene3D" id="1.10.10.10">
    <property type="entry name" value="Winged helix-like DNA-binding domain superfamily/Winged helix DNA-binding domain"/>
    <property type="match status" value="1"/>
</dbReference>
<feature type="domain" description="RNA polymerase sigma-70 region 2" evidence="7">
    <location>
        <begin position="25"/>
        <end position="91"/>
    </location>
</feature>
<dbReference type="GO" id="GO:0006352">
    <property type="term" value="P:DNA-templated transcription initiation"/>
    <property type="evidence" value="ECO:0007669"/>
    <property type="project" value="InterPro"/>
</dbReference>
<accession>A0A5B2VXE2</accession>
<dbReference type="SUPFAM" id="SSF88659">
    <property type="entry name" value="Sigma3 and sigma4 domains of RNA polymerase sigma factors"/>
    <property type="match status" value="1"/>
</dbReference>
<name>A0A5B2VXE2_9BACT</name>
<evidence type="ECO:0000256" key="1">
    <source>
        <dbReference type="ARBA" id="ARBA00010641"/>
    </source>
</evidence>
<dbReference type="SUPFAM" id="SSF88946">
    <property type="entry name" value="Sigma2 domain of RNA polymerase sigma factors"/>
    <property type="match status" value="1"/>
</dbReference>
<keyword evidence="5 6" id="KW-0804">Transcription</keyword>
<keyword evidence="2 6" id="KW-0805">Transcription regulation</keyword>
<keyword evidence="4 6" id="KW-0238">DNA-binding</keyword>
<protein>
    <recommendedName>
        <fullName evidence="6">RNA polymerase sigma factor</fullName>
    </recommendedName>
</protein>
<dbReference type="AlphaFoldDB" id="A0A5B2VXE2"/>
<dbReference type="Pfam" id="PF08281">
    <property type="entry name" value="Sigma70_r4_2"/>
    <property type="match status" value="1"/>
</dbReference>
<reference evidence="9 10" key="2">
    <citation type="submission" date="2019-09" db="EMBL/GenBank/DDBJ databases">
        <authorList>
            <person name="Jin C."/>
        </authorList>
    </citation>
    <scope>NUCLEOTIDE SEQUENCE [LARGE SCALE GENOMIC DNA]</scope>
    <source>
        <strain evidence="9 10">BN140078</strain>
    </source>
</reference>
<dbReference type="EMBL" id="VUOC01000002">
    <property type="protein sequence ID" value="KAA2242679.1"/>
    <property type="molecule type" value="Genomic_DNA"/>
</dbReference>